<evidence type="ECO:0000313" key="1">
    <source>
        <dbReference type="EMBL" id="MBB3325740.1"/>
    </source>
</evidence>
<dbReference type="AlphaFoldDB" id="A0A7W5JSW9"/>
<evidence type="ECO:0000313" key="2">
    <source>
        <dbReference type="Proteomes" id="UP000565572"/>
    </source>
</evidence>
<reference evidence="1 2" key="1">
    <citation type="submission" date="2020-08" db="EMBL/GenBank/DDBJ databases">
        <title>Sequencing the genomes of 1000 actinobacteria strains.</title>
        <authorList>
            <person name="Klenk H.-P."/>
        </authorList>
    </citation>
    <scope>NUCLEOTIDE SEQUENCE [LARGE SCALE GENOMIC DNA]</scope>
    <source>
        <strain evidence="1 2">DSM 11053</strain>
    </source>
</reference>
<dbReference type="Proteomes" id="UP000565572">
    <property type="component" value="Unassembled WGS sequence"/>
</dbReference>
<proteinExistence type="predicted"/>
<protein>
    <submittedName>
        <fullName evidence="1">Uncharacterized protein</fullName>
    </submittedName>
</protein>
<dbReference type="RefSeq" id="WP_183336796.1">
    <property type="nucleotide sequence ID" value="NZ_JACHZG010000001.1"/>
</dbReference>
<keyword evidence="2" id="KW-1185">Reference proteome</keyword>
<comment type="caution">
    <text evidence="1">The sequence shown here is derived from an EMBL/GenBank/DDBJ whole genome shotgun (WGS) entry which is preliminary data.</text>
</comment>
<sequence>MRRITILVPSNLAGVVARRSLAKGREAGRSGVAALEISTLDRLAERWAAPRMDQRRPLAPSLLAGAWRTALRDEPGLFVDVADHPATVQALVQAYRSCGTSRQPRSGNWRPRVG</sequence>
<organism evidence="1 2">
    <name type="scientific">Microlunatus antarcticus</name>
    <dbReference type="NCBI Taxonomy" id="53388"/>
    <lineage>
        <taxon>Bacteria</taxon>
        <taxon>Bacillati</taxon>
        <taxon>Actinomycetota</taxon>
        <taxon>Actinomycetes</taxon>
        <taxon>Propionibacteriales</taxon>
        <taxon>Propionibacteriaceae</taxon>
        <taxon>Microlunatus</taxon>
    </lineage>
</organism>
<name>A0A7W5JSW9_9ACTN</name>
<gene>
    <name evidence="1" type="ORF">FHX39_000684</name>
</gene>
<accession>A0A7W5JSW9</accession>
<dbReference type="EMBL" id="JACHZG010000001">
    <property type="protein sequence ID" value="MBB3325740.1"/>
    <property type="molecule type" value="Genomic_DNA"/>
</dbReference>